<dbReference type="Gene3D" id="2.60.120.10">
    <property type="entry name" value="Jelly Rolls"/>
    <property type="match status" value="2"/>
</dbReference>
<dbReference type="InterPro" id="IPR006045">
    <property type="entry name" value="Cupin_1"/>
</dbReference>
<evidence type="ECO:0000313" key="3">
    <source>
        <dbReference type="Proteomes" id="UP001552299"/>
    </source>
</evidence>
<proteinExistence type="predicted"/>
<evidence type="ECO:0000259" key="1">
    <source>
        <dbReference type="SMART" id="SM00835"/>
    </source>
</evidence>
<reference evidence="2 3" key="1">
    <citation type="journal article" date="2024" name="Plant Biotechnol. J.">
        <title>Dendrobium thyrsiflorum genome and its molecular insights into genes involved in important horticultural traits.</title>
        <authorList>
            <person name="Chen B."/>
            <person name="Wang J.Y."/>
            <person name="Zheng P.J."/>
            <person name="Li K.L."/>
            <person name="Liang Y.M."/>
            <person name="Chen X.F."/>
            <person name="Zhang C."/>
            <person name="Zhao X."/>
            <person name="He X."/>
            <person name="Zhang G.Q."/>
            <person name="Liu Z.J."/>
            <person name="Xu Q."/>
        </authorList>
    </citation>
    <scope>NUCLEOTIDE SEQUENCE [LARGE SCALE GENOMIC DNA]</scope>
    <source>
        <strain evidence="2">GZMU011</strain>
    </source>
</reference>
<protein>
    <recommendedName>
        <fullName evidence="1">Cupin type-1 domain-containing protein</fullName>
    </recommendedName>
</protein>
<feature type="domain" description="Cupin type-1" evidence="1">
    <location>
        <begin position="342"/>
        <end position="491"/>
    </location>
</feature>
<feature type="domain" description="Cupin type-1" evidence="1">
    <location>
        <begin position="89"/>
        <end position="244"/>
    </location>
</feature>
<dbReference type="Pfam" id="PF00190">
    <property type="entry name" value="Cupin_1"/>
    <property type="match status" value="2"/>
</dbReference>
<dbReference type="InterPro" id="IPR050253">
    <property type="entry name" value="Seed_Storage-Functional"/>
</dbReference>
<dbReference type="SUPFAM" id="SSF51182">
    <property type="entry name" value="RmlC-like cupins"/>
    <property type="match status" value="1"/>
</dbReference>
<dbReference type="Proteomes" id="UP001552299">
    <property type="component" value="Unassembled WGS sequence"/>
</dbReference>
<dbReference type="CDD" id="cd02244">
    <property type="entry name" value="cupin_7S_vicilin-like_N"/>
    <property type="match status" value="1"/>
</dbReference>
<dbReference type="InterPro" id="IPR011051">
    <property type="entry name" value="RmlC_Cupin_sf"/>
</dbReference>
<keyword evidence="3" id="KW-1185">Reference proteome</keyword>
<dbReference type="AlphaFoldDB" id="A0ABD0VPB8"/>
<comment type="caution">
    <text evidence="2">The sequence shown here is derived from an EMBL/GenBank/DDBJ whole genome shotgun (WGS) entry which is preliminary data.</text>
</comment>
<sequence>MHDTWLIHNQQLPLLKPSPSTSPAQLKVSNPLFWKETEKEMETWKQGSGRIPAIFFCLLIAVAVTADRREWEVPGDEGGGSGGHEWGRFLMKQSEVVVKTEGGEIRVFRGHPWNGHPPRMHIGFVTMEPNTLTIPHYIDADLILFLLRGEAKIGWIHKDDFVDSQLKPGDVLRIPAGSAFYIVNNGKEHRLQIVASIEPIGTDLIADLFTPFYIGGGEYPSSVLAGFDIRTLAAAFHATPEEVGVLTSARTAGPIIFIDGNEDDYLQQLNGAVKSAMEKMKRTRRLAQDVNGEIEIEAKEEQRKGACTFTNILSSIFSGEPSTEKNKARRPVGYPVEAPDAYNIYDRDPDFRNNYGWSIEVNEHDYQPLKQSDISVFLVNLSSGSMMAPHVNPRATEYGVVISGAGTVEVVYPNGTGAMKAKVKEGDVFWVPRFFPFCQVAASDGPMEILGFTTSARRNRPQFLVGKNSILRLMMGKELAAGFGVREEELRQVVMKQNNTVILPRWEEDTEE</sequence>
<name>A0ABD0VPB8_DENTH</name>
<dbReference type="InterPro" id="IPR014710">
    <property type="entry name" value="RmlC-like_jellyroll"/>
</dbReference>
<dbReference type="EMBL" id="JANQDX010000003">
    <property type="protein sequence ID" value="KAL0926879.1"/>
    <property type="molecule type" value="Genomic_DNA"/>
</dbReference>
<dbReference type="CDD" id="cd02245">
    <property type="entry name" value="cupin_7S_vicilin-like_C"/>
    <property type="match status" value="1"/>
</dbReference>
<organism evidence="2 3">
    <name type="scientific">Dendrobium thyrsiflorum</name>
    <name type="common">Pinecone-like raceme dendrobium</name>
    <name type="synonym">Orchid</name>
    <dbReference type="NCBI Taxonomy" id="117978"/>
    <lineage>
        <taxon>Eukaryota</taxon>
        <taxon>Viridiplantae</taxon>
        <taxon>Streptophyta</taxon>
        <taxon>Embryophyta</taxon>
        <taxon>Tracheophyta</taxon>
        <taxon>Spermatophyta</taxon>
        <taxon>Magnoliopsida</taxon>
        <taxon>Liliopsida</taxon>
        <taxon>Asparagales</taxon>
        <taxon>Orchidaceae</taxon>
        <taxon>Epidendroideae</taxon>
        <taxon>Malaxideae</taxon>
        <taxon>Dendrobiinae</taxon>
        <taxon>Dendrobium</taxon>
    </lineage>
</organism>
<dbReference type="SMART" id="SM00835">
    <property type="entry name" value="Cupin_1"/>
    <property type="match status" value="2"/>
</dbReference>
<evidence type="ECO:0000313" key="2">
    <source>
        <dbReference type="EMBL" id="KAL0926879.1"/>
    </source>
</evidence>
<dbReference type="PANTHER" id="PTHR31189:SF2">
    <property type="entry name" value="RMLC-LIKE CUPINS SUPERFAMILY PROTEIN"/>
    <property type="match status" value="1"/>
</dbReference>
<gene>
    <name evidence="2" type="ORF">M5K25_003132</name>
</gene>
<dbReference type="PANTHER" id="PTHR31189">
    <property type="entry name" value="OS03G0336100 PROTEIN-RELATED"/>
    <property type="match status" value="1"/>
</dbReference>
<accession>A0ABD0VPB8</accession>